<protein>
    <recommendedName>
        <fullName evidence="4">F-box domain-containing protein</fullName>
    </recommendedName>
</protein>
<dbReference type="EMBL" id="MU001888">
    <property type="protein sequence ID" value="KAF2794526.1"/>
    <property type="molecule type" value="Genomic_DNA"/>
</dbReference>
<gene>
    <name evidence="2" type="ORF">K505DRAFT_324709</name>
</gene>
<dbReference type="Proteomes" id="UP000799757">
    <property type="component" value="Unassembled WGS sequence"/>
</dbReference>
<evidence type="ECO:0008006" key="4">
    <source>
        <dbReference type="Google" id="ProtNLM"/>
    </source>
</evidence>
<reference evidence="2" key="1">
    <citation type="journal article" date="2020" name="Stud. Mycol.">
        <title>101 Dothideomycetes genomes: a test case for predicting lifestyles and emergence of pathogens.</title>
        <authorList>
            <person name="Haridas S."/>
            <person name="Albert R."/>
            <person name="Binder M."/>
            <person name="Bloem J."/>
            <person name="Labutti K."/>
            <person name="Salamov A."/>
            <person name="Andreopoulos B."/>
            <person name="Baker S."/>
            <person name="Barry K."/>
            <person name="Bills G."/>
            <person name="Bluhm B."/>
            <person name="Cannon C."/>
            <person name="Castanera R."/>
            <person name="Culley D."/>
            <person name="Daum C."/>
            <person name="Ezra D."/>
            <person name="Gonzalez J."/>
            <person name="Henrissat B."/>
            <person name="Kuo A."/>
            <person name="Liang C."/>
            <person name="Lipzen A."/>
            <person name="Lutzoni F."/>
            <person name="Magnuson J."/>
            <person name="Mondo S."/>
            <person name="Nolan M."/>
            <person name="Ohm R."/>
            <person name="Pangilinan J."/>
            <person name="Park H.-J."/>
            <person name="Ramirez L."/>
            <person name="Alfaro M."/>
            <person name="Sun H."/>
            <person name="Tritt A."/>
            <person name="Yoshinaga Y."/>
            <person name="Zwiers L.-H."/>
            <person name="Turgeon B."/>
            <person name="Goodwin S."/>
            <person name="Spatafora J."/>
            <person name="Crous P."/>
            <person name="Grigoriev I."/>
        </authorList>
    </citation>
    <scope>NUCLEOTIDE SEQUENCE</scope>
    <source>
        <strain evidence="2">CBS 109.77</strain>
    </source>
</reference>
<dbReference type="OrthoDB" id="5229512at2759"/>
<proteinExistence type="predicted"/>
<evidence type="ECO:0000313" key="2">
    <source>
        <dbReference type="EMBL" id="KAF2794526.1"/>
    </source>
</evidence>
<evidence type="ECO:0000256" key="1">
    <source>
        <dbReference type="SAM" id="Coils"/>
    </source>
</evidence>
<accession>A0A6A6XDJ3</accession>
<name>A0A6A6XDJ3_9PLEO</name>
<feature type="coiled-coil region" evidence="1">
    <location>
        <begin position="150"/>
        <end position="190"/>
    </location>
</feature>
<sequence>MEGEPFRFLDLPGEIRNAIYEIILCSFEPASPPESYGKRLNKIQTGRVQEVYHGICPAMHSIETTILCTSKEVHREAYDVMVKKNQFMQVRITNLSISELLVASQVPIVTLDRGHADQFQGYMLRIELSAVPDVPDMSDDEDRWDEEDRLDEEQRILDEEQRLLDEELRLLDEEDHLAEEERLVDEEERLDEERVYNPTLQAFPAAHGSYFSFMILGRDCGAFCQMLSEADIYADQFSSKVNIVLFLEPWNLDISEYKARITELYTTKRQEALLEPFRTQLRGFSNVEIDDRVSRELREAVIEEVKKSPWGNPRKILKDMNDAEALEGQFYQDGRVTEASERWVTAISDIRRMRLSKLWRAIVLEGGPDFVDRLTEIYFKLLFNSVQNLMRILKASLENKAVVTTVGDVISSNLNELNSLRYVDECQWIPSEEQIVQMYVTQAQCWRLVGNPNKVADAMDWINWANQLKPGDAEIEMEKSAVKKWWRRVYFEEGLSDSEGSDYYEGSNNFVYIEEPDIDYDEEYY</sequence>
<keyword evidence="3" id="KW-1185">Reference proteome</keyword>
<keyword evidence="1" id="KW-0175">Coiled coil</keyword>
<dbReference type="AlphaFoldDB" id="A0A6A6XDJ3"/>
<evidence type="ECO:0000313" key="3">
    <source>
        <dbReference type="Proteomes" id="UP000799757"/>
    </source>
</evidence>
<organism evidence="2 3">
    <name type="scientific">Melanomma pulvis-pyrius CBS 109.77</name>
    <dbReference type="NCBI Taxonomy" id="1314802"/>
    <lineage>
        <taxon>Eukaryota</taxon>
        <taxon>Fungi</taxon>
        <taxon>Dikarya</taxon>
        <taxon>Ascomycota</taxon>
        <taxon>Pezizomycotina</taxon>
        <taxon>Dothideomycetes</taxon>
        <taxon>Pleosporomycetidae</taxon>
        <taxon>Pleosporales</taxon>
        <taxon>Melanommataceae</taxon>
        <taxon>Melanomma</taxon>
    </lineage>
</organism>